<dbReference type="InterPro" id="IPR035437">
    <property type="entry name" value="SNase_OB-fold_sf"/>
</dbReference>
<dbReference type="Proteomes" id="UP000278006">
    <property type="component" value="Unassembled WGS sequence"/>
</dbReference>
<reference evidence="2 3" key="1">
    <citation type="submission" date="2018-10" db="EMBL/GenBank/DDBJ databases">
        <title>Draft genome of Cortibacter populi DSM10536.</title>
        <authorList>
            <person name="Bernier A.-M."/>
            <person name="Bernard K."/>
        </authorList>
    </citation>
    <scope>NUCLEOTIDE SEQUENCE [LARGE SCALE GENOMIC DNA]</scope>
    <source>
        <strain evidence="2 3">DSM 105136</strain>
    </source>
</reference>
<proteinExistence type="predicted"/>
<dbReference type="PANTHER" id="PTHR12302">
    <property type="entry name" value="EBNA2 BINDING PROTEIN P100"/>
    <property type="match status" value="1"/>
</dbReference>
<dbReference type="SMART" id="SM00318">
    <property type="entry name" value="SNc"/>
    <property type="match status" value="1"/>
</dbReference>
<dbReference type="PROSITE" id="PS50830">
    <property type="entry name" value="TNASE_3"/>
    <property type="match status" value="1"/>
</dbReference>
<evidence type="ECO:0000313" key="2">
    <source>
        <dbReference type="EMBL" id="RMX08520.1"/>
    </source>
</evidence>
<organism evidence="2 3">
    <name type="scientific">Corticibacter populi</name>
    <dbReference type="NCBI Taxonomy" id="1550736"/>
    <lineage>
        <taxon>Bacteria</taxon>
        <taxon>Pseudomonadati</taxon>
        <taxon>Pseudomonadota</taxon>
        <taxon>Betaproteobacteria</taxon>
        <taxon>Burkholderiales</taxon>
        <taxon>Comamonadaceae</taxon>
        <taxon>Corticibacter</taxon>
    </lineage>
</organism>
<dbReference type="InterPro" id="IPR016071">
    <property type="entry name" value="Staphylococal_nuclease_OB-fold"/>
</dbReference>
<dbReference type="PANTHER" id="PTHR12302:SF26">
    <property type="entry name" value="BLR1266 PROTEIN"/>
    <property type="match status" value="1"/>
</dbReference>
<evidence type="ECO:0000259" key="1">
    <source>
        <dbReference type="PROSITE" id="PS50830"/>
    </source>
</evidence>
<dbReference type="OrthoDB" id="9805504at2"/>
<dbReference type="AlphaFoldDB" id="A0A3M6QZT3"/>
<protein>
    <submittedName>
        <fullName evidence="2">Thermonuclease family protein</fullName>
    </submittedName>
</protein>
<accession>A0A3M6QZT3</accession>
<feature type="domain" description="TNase-like" evidence="1">
    <location>
        <begin position="10"/>
        <end position="129"/>
    </location>
</feature>
<dbReference type="EMBL" id="RDQO01000001">
    <property type="protein sequence ID" value="RMX08520.1"/>
    <property type="molecule type" value="Genomic_DNA"/>
</dbReference>
<comment type="caution">
    <text evidence="2">The sequence shown here is derived from an EMBL/GenBank/DDBJ whole genome shotgun (WGS) entry which is preliminary data.</text>
</comment>
<sequence>MPLPLLLCLVVGIADGDTLTARCGEPGAYEQVRVRISAIDAPESKQPFGTVSRQSLAGLCHQQEAKITDRGRDRYKRMIADVECQGQDVALYQVRLGMAWVYDQYAKGYAWLYPHQEDAKANRRGLWVDLDGGTPPVAPWEWRRKK</sequence>
<keyword evidence="3" id="KW-1185">Reference proteome</keyword>
<evidence type="ECO:0000313" key="3">
    <source>
        <dbReference type="Proteomes" id="UP000278006"/>
    </source>
</evidence>
<dbReference type="SUPFAM" id="SSF50199">
    <property type="entry name" value="Staphylococcal nuclease"/>
    <property type="match status" value="1"/>
</dbReference>
<dbReference type="Pfam" id="PF00565">
    <property type="entry name" value="SNase"/>
    <property type="match status" value="1"/>
</dbReference>
<gene>
    <name evidence="2" type="ORF">D8I35_05440</name>
</gene>
<name>A0A3M6QZT3_9BURK</name>
<dbReference type="Gene3D" id="2.40.50.90">
    <property type="match status" value="1"/>
</dbReference>
<dbReference type="RefSeq" id="WP_122226646.1">
    <property type="nucleotide sequence ID" value="NZ_RDQO01000001.1"/>
</dbReference>